<dbReference type="VEuPathDB" id="CryptoDB:Cvel_3016"/>
<name>A0A0G4FA17_9ALVE</name>
<gene>
    <name evidence="3" type="ORF">Cvel_3016</name>
</gene>
<feature type="domain" description="TNFR-Cys" evidence="2">
    <location>
        <begin position="48"/>
        <end position="90"/>
    </location>
</feature>
<evidence type="ECO:0000256" key="1">
    <source>
        <dbReference type="SAM" id="MobiDB-lite"/>
    </source>
</evidence>
<protein>
    <recommendedName>
        <fullName evidence="2">TNFR-Cys domain-containing protein</fullName>
    </recommendedName>
</protein>
<evidence type="ECO:0000259" key="2">
    <source>
        <dbReference type="PROSITE" id="PS00652"/>
    </source>
</evidence>
<feature type="region of interest" description="Disordered" evidence="1">
    <location>
        <begin position="173"/>
        <end position="223"/>
    </location>
</feature>
<dbReference type="AlphaFoldDB" id="A0A0G4FA17"/>
<dbReference type="InterPro" id="IPR001368">
    <property type="entry name" value="TNFR/NGFR_Cys_rich_reg"/>
</dbReference>
<feature type="region of interest" description="Disordered" evidence="1">
    <location>
        <begin position="254"/>
        <end position="291"/>
    </location>
</feature>
<feature type="region of interest" description="Disordered" evidence="1">
    <location>
        <begin position="137"/>
        <end position="158"/>
    </location>
</feature>
<dbReference type="EMBL" id="CDMZ01000232">
    <property type="protein sequence ID" value="CEM09804.1"/>
    <property type="molecule type" value="Genomic_DNA"/>
</dbReference>
<dbReference type="PROSITE" id="PS00652">
    <property type="entry name" value="TNFR_NGFR_1"/>
    <property type="match status" value="1"/>
</dbReference>
<proteinExistence type="predicted"/>
<feature type="compositionally biased region" description="Pro residues" evidence="1">
    <location>
        <begin position="263"/>
        <end position="284"/>
    </location>
</feature>
<accession>A0A0G4FA17</accession>
<evidence type="ECO:0000313" key="3">
    <source>
        <dbReference type="EMBL" id="CEM09804.1"/>
    </source>
</evidence>
<sequence>MGRYKGGVGSASGRASVSMHGKVQGGCRECIGSRFCAHGKVQGGCRECIGSRFCEHGKVWERCKDCARPCLAVDRKVGDKCDDFSESSICEHDLDGTESDDSDISRNGWWHDPSKVALPNYRLAQALFGKQGGRRVRPLDRRAGNYGHPTPSLQEHRERRGWLHEGGYLRHYGKGHDAFDRPPGPAAATHPNIRPHPTTAATQSETPEGALPPHAGPPHAYPPYVAPTLALHARPSQAFPPHMRPPHAFLPHMRPPQAFVPNTRPPQEFPPHMQPPHNLPPHALPPEAFVP</sequence>
<feature type="compositionally biased region" description="Pro residues" evidence="1">
    <location>
        <begin position="214"/>
        <end position="223"/>
    </location>
</feature>
<reference evidence="3" key="1">
    <citation type="submission" date="2014-11" db="EMBL/GenBank/DDBJ databases">
        <authorList>
            <person name="Otto D Thomas"/>
            <person name="Naeem Raeece"/>
        </authorList>
    </citation>
    <scope>NUCLEOTIDE SEQUENCE</scope>
</reference>
<organism evidence="3">
    <name type="scientific">Chromera velia CCMP2878</name>
    <dbReference type="NCBI Taxonomy" id="1169474"/>
    <lineage>
        <taxon>Eukaryota</taxon>
        <taxon>Sar</taxon>
        <taxon>Alveolata</taxon>
        <taxon>Colpodellida</taxon>
        <taxon>Chromeraceae</taxon>
        <taxon>Chromera</taxon>
    </lineage>
</organism>